<organism evidence="1 2">
    <name type="scientific">Halalkalibacter hemicellulosilyticusJCM 9152</name>
    <dbReference type="NCBI Taxonomy" id="1236971"/>
    <lineage>
        <taxon>Bacteria</taxon>
        <taxon>Bacillati</taxon>
        <taxon>Bacillota</taxon>
        <taxon>Bacilli</taxon>
        <taxon>Bacillales</taxon>
        <taxon>Bacillaceae</taxon>
        <taxon>Halalkalibacter</taxon>
    </lineage>
</organism>
<sequence>MTVQTELLKWLNEQTDIHSHNVVFLDGFLFMLKKIRKHGHIRMKNKHDIHPRFWRSYDRAFNFNLINSRSKKELAHLYKFYFHVAYHEQFVIVTYPTIQLSDKGNDFLQINRDEQLGLLFSYIW</sequence>
<evidence type="ECO:0000313" key="1">
    <source>
        <dbReference type="EMBL" id="GAE28975.1"/>
    </source>
</evidence>
<keyword evidence="2" id="KW-1185">Reference proteome</keyword>
<dbReference type="STRING" id="1236971.JCM9152_314"/>
<comment type="caution">
    <text evidence="1">The sequence shown here is derived from an EMBL/GenBank/DDBJ whole genome shotgun (WGS) entry which is preliminary data.</text>
</comment>
<name>W4QAE5_9BACI</name>
<accession>W4QAE5</accession>
<dbReference type="RefSeq" id="WP_035340092.1">
    <property type="nucleotide sequence ID" value="NZ_BAUU01000002.1"/>
</dbReference>
<proteinExistence type="predicted"/>
<gene>
    <name evidence="1" type="ORF">JCM9152_314</name>
</gene>
<dbReference type="AlphaFoldDB" id="W4QAE5"/>
<evidence type="ECO:0000313" key="2">
    <source>
        <dbReference type="Proteomes" id="UP000018895"/>
    </source>
</evidence>
<dbReference type="Proteomes" id="UP000018895">
    <property type="component" value="Unassembled WGS sequence"/>
</dbReference>
<reference evidence="1" key="1">
    <citation type="journal article" date="2014" name="Genome Announc.">
        <title>Draft Genome Sequences of Three Alkaliphilic Bacillus Strains, Bacillus wakoensis JCM 9140T, Bacillus akibai JCM 9157T, and Bacillus hemicellulosilyticus JCM 9152T.</title>
        <authorList>
            <person name="Yuki M."/>
            <person name="Oshima K."/>
            <person name="Suda W."/>
            <person name="Oshida Y."/>
            <person name="Kitamura K."/>
            <person name="Iida T."/>
            <person name="Hattori M."/>
            <person name="Ohkuma M."/>
        </authorList>
    </citation>
    <scope>NUCLEOTIDE SEQUENCE [LARGE SCALE GENOMIC DNA]</scope>
    <source>
        <strain evidence="1">JCM 9152</strain>
    </source>
</reference>
<protein>
    <submittedName>
        <fullName evidence="1">Uncharacterized protein</fullName>
    </submittedName>
</protein>
<dbReference type="OrthoDB" id="2867593at2"/>
<dbReference type="EMBL" id="BAUU01000002">
    <property type="protein sequence ID" value="GAE28975.1"/>
    <property type="molecule type" value="Genomic_DNA"/>
</dbReference>